<gene>
    <name evidence="2" type="ORF">LCPAC202_00780</name>
</gene>
<protein>
    <recommendedName>
        <fullName evidence="1">Glucose/Sorbosone dehydrogenase domain-containing protein</fullName>
    </recommendedName>
</protein>
<dbReference type="InterPro" id="IPR011041">
    <property type="entry name" value="Quinoprot_gluc/sorb_DH_b-prop"/>
</dbReference>
<dbReference type="PANTHER" id="PTHR19328:SF75">
    <property type="entry name" value="ALDOSE SUGAR DEHYDROGENASE YLII"/>
    <property type="match status" value="1"/>
</dbReference>
<dbReference type="InterPro" id="IPR011042">
    <property type="entry name" value="6-blade_b-propeller_TolB-like"/>
</dbReference>
<dbReference type="InterPro" id="IPR012938">
    <property type="entry name" value="Glc/Sorbosone_DH"/>
</dbReference>
<organism evidence="2">
    <name type="scientific">Pithovirus LCPAC202</name>
    <dbReference type="NCBI Taxonomy" id="2506592"/>
    <lineage>
        <taxon>Viruses</taxon>
        <taxon>Pithoviruses</taxon>
    </lineage>
</organism>
<feature type="domain" description="Glucose/Sorbosone dehydrogenase" evidence="1">
    <location>
        <begin position="57"/>
        <end position="388"/>
    </location>
</feature>
<reference evidence="2" key="1">
    <citation type="journal article" date="2019" name="MBio">
        <title>Virus Genomes from Deep Sea Sediments Expand the Ocean Megavirome and Support Independent Origins of Viral Gigantism.</title>
        <authorList>
            <person name="Backstrom D."/>
            <person name="Yutin N."/>
            <person name="Jorgensen S.L."/>
            <person name="Dharamshi J."/>
            <person name="Homa F."/>
            <person name="Zaremba-Niedwiedzka K."/>
            <person name="Spang A."/>
            <person name="Wolf Y.I."/>
            <person name="Koonin E.V."/>
            <person name="Ettema T.J."/>
        </authorList>
    </citation>
    <scope>NUCLEOTIDE SEQUENCE</scope>
</reference>
<dbReference type="SUPFAM" id="SSF50952">
    <property type="entry name" value="Soluble quinoprotein glucose dehydrogenase"/>
    <property type="match status" value="1"/>
</dbReference>
<accession>A0A481Z5E4</accession>
<evidence type="ECO:0000313" key="2">
    <source>
        <dbReference type="EMBL" id="QBK91104.1"/>
    </source>
</evidence>
<name>A0A481Z5E4_9VIRU</name>
<dbReference type="Pfam" id="PF07995">
    <property type="entry name" value="GSDH"/>
    <property type="match status" value="1"/>
</dbReference>
<proteinExistence type="predicted"/>
<sequence length="431" mass="48423">MHIFKIPGSVTEVVSAPGEPDIFYVLQQGGKILKFHRPDQKFDSTPFLDLTPEVQRVYKEKPMKVKFPDERGLLSLAFHPEYNTVGSLFYGVFVVIHSEIANPKLYSEEFKQQVPKPDHMTCIAQYRYNKGNTPEMTKKSRMNILCFPEPQANHNGGGLLFGKNGYLWIGVGDGGGANDEHGPLINPSLKDSFLGNSQNILSIHGKILRIEVVQPMPQGVPYAIPQDNPFAGQPERGRQEIVAWGFRNPWRMSMDSDGNLIVGDVGQNRFEMVKVVSQLGGNYGWRAMEGNEIFNQQVLEWIEKSGQKIIPPIIAYPREMGIAIVGVELYRGKLVPGLKGKLIIADHSGRIIIASKNGNKWSLDTLIKLDIQLRSLNHDQDNELYFSAFDSKTKEAIIYQLGYDKDPPIKISTQPKISTHPKFLLSPKVLQ</sequence>
<dbReference type="EMBL" id="MK500510">
    <property type="protein sequence ID" value="QBK91104.1"/>
    <property type="molecule type" value="Genomic_DNA"/>
</dbReference>
<dbReference type="Gene3D" id="2.120.10.30">
    <property type="entry name" value="TolB, C-terminal domain"/>
    <property type="match status" value="1"/>
</dbReference>
<evidence type="ECO:0000259" key="1">
    <source>
        <dbReference type="Pfam" id="PF07995"/>
    </source>
</evidence>
<dbReference type="PANTHER" id="PTHR19328">
    <property type="entry name" value="HEDGEHOG-INTERACTING PROTEIN"/>
    <property type="match status" value="1"/>
</dbReference>